<dbReference type="STRING" id="1908205.BKG60_02255"/>
<dbReference type="Gene3D" id="2.130.10.10">
    <property type="entry name" value="YVTN repeat-like/Quinoprotein amine dehydrogenase"/>
    <property type="match status" value="4"/>
</dbReference>
<dbReference type="SUPFAM" id="SSF52540">
    <property type="entry name" value="P-loop containing nucleoside triphosphate hydrolases"/>
    <property type="match status" value="1"/>
</dbReference>
<dbReference type="RefSeq" id="WP_070946847.1">
    <property type="nucleotide sequence ID" value="NZ_MLCL01000004.1"/>
</dbReference>
<evidence type="ECO:0000256" key="7">
    <source>
        <dbReference type="SAM" id="Phobius"/>
    </source>
</evidence>
<dbReference type="OrthoDB" id="134501at2"/>
<gene>
    <name evidence="9" type="ORF">BKG61_27130</name>
</gene>
<dbReference type="EMBL" id="MLHV01000039">
    <property type="protein sequence ID" value="OHT90666.1"/>
    <property type="molecule type" value="Genomic_DNA"/>
</dbReference>
<dbReference type="Proteomes" id="UP000179636">
    <property type="component" value="Unassembled WGS sequence"/>
</dbReference>
<evidence type="ECO:0000256" key="4">
    <source>
        <dbReference type="PROSITE-ProRule" id="PRU00221"/>
    </source>
</evidence>
<keyword evidence="3" id="KW-0677">Repeat</keyword>
<organism evidence="9 10">
    <name type="scientific">Mycobacterium syngnathidarum</name>
    <dbReference type="NCBI Taxonomy" id="1908205"/>
    <lineage>
        <taxon>Bacteria</taxon>
        <taxon>Bacillati</taxon>
        <taxon>Actinomycetota</taxon>
        <taxon>Actinomycetes</taxon>
        <taxon>Mycobacteriales</taxon>
        <taxon>Mycobacteriaceae</taxon>
        <taxon>Mycobacterium</taxon>
    </lineage>
</organism>
<evidence type="ECO:0000313" key="9">
    <source>
        <dbReference type="EMBL" id="OHT90666.1"/>
    </source>
</evidence>
<dbReference type="InterPro" id="IPR001680">
    <property type="entry name" value="WD40_rpt"/>
</dbReference>
<dbReference type="AlphaFoldDB" id="A0A1S1JXU3"/>
<dbReference type="GO" id="GO:0000159">
    <property type="term" value="C:protein phosphatase type 2A complex"/>
    <property type="evidence" value="ECO:0007669"/>
    <property type="project" value="InterPro"/>
</dbReference>
<name>A0A1S1JXU3_9MYCO</name>
<dbReference type="Pfam" id="PF20703">
    <property type="entry name" value="nSTAND1"/>
    <property type="match status" value="1"/>
</dbReference>
<feature type="transmembrane region" description="Helical" evidence="7">
    <location>
        <begin position="461"/>
        <end position="482"/>
    </location>
</feature>
<dbReference type="Pfam" id="PF00400">
    <property type="entry name" value="WD40"/>
    <property type="match status" value="5"/>
</dbReference>
<evidence type="ECO:0000313" key="10">
    <source>
        <dbReference type="Proteomes" id="UP000179636"/>
    </source>
</evidence>
<accession>A0A1S1JXU3</accession>
<evidence type="ECO:0000256" key="5">
    <source>
        <dbReference type="SAM" id="Coils"/>
    </source>
</evidence>
<feature type="region of interest" description="Disordered" evidence="6">
    <location>
        <begin position="717"/>
        <end position="738"/>
    </location>
</feature>
<dbReference type="InterPro" id="IPR027417">
    <property type="entry name" value="P-loop_NTPase"/>
</dbReference>
<keyword evidence="5" id="KW-0175">Coiled coil</keyword>
<reference evidence="9 10" key="1">
    <citation type="submission" date="2016-10" db="EMBL/GenBank/DDBJ databases">
        <title>Evaluation of Human, Animal and Environmental Mycobacterium chelonae Isolates by Core Genome Phylogenomic Analysis, Targeted Gene Comparison, and Anti-microbial Susceptibility Patterns: A Tale of Mistaken Identities.</title>
        <authorList>
            <person name="Fogelson S.B."/>
            <person name="Camus A.C."/>
            <person name="Lorenz W."/>
            <person name="Vasireddy R."/>
            <person name="Vasireddy S."/>
            <person name="Smith T."/>
            <person name="Brown-Elliott B.A."/>
            <person name="Wallace R.J.Jr."/>
            <person name="Hasan N.A."/>
            <person name="Reischl U."/>
            <person name="Sanchez S."/>
        </authorList>
    </citation>
    <scope>NUCLEOTIDE SEQUENCE [LARGE SCALE GENOMIC DNA]</scope>
    <source>
        <strain evidence="9 10">24999</strain>
    </source>
</reference>
<dbReference type="PROSITE" id="PS00678">
    <property type="entry name" value="WD_REPEATS_1"/>
    <property type="match status" value="2"/>
</dbReference>
<evidence type="ECO:0000256" key="3">
    <source>
        <dbReference type="ARBA" id="ARBA00022737"/>
    </source>
</evidence>
<dbReference type="InterPro" id="IPR019775">
    <property type="entry name" value="WD40_repeat_CS"/>
</dbReference>
<keyword evidence="10" id="KW-1185">Reference proteome</keyword>
<dbReference type="InterPro" id="IPR049052">
    <property type="entry name" value="nSTAND1"/>
</dbReference>
<dbReference type="PRINTS" id="PR00600">
    <property type="entry name" value="PP2APR55"/>
</dbReference>
<dbReference type="PANTHER" id="PTHR19879:SF9">
    <property type="entry name" value="TRANSCRIPTION INITIATION FACTOR TFIID SUBUNIT 5"/>
    <property type="match status" value="1"/>
</dbReference>
<comment type="similarity">
    <text evidence="1">Belongs to the phosphatase 2A regulatory subunit B family.</text>
</comment>
<dbReference type="PANTHER" id="PTHR19879">
    <property type="entry name" value="TRANSCRIPTION INITIATION FACTOR TFIID"/>
    <property type="match status" value="1"/>
</dbReference>
<keyword evidence="2 4" id="KW-0853">WD repeat</keyword>
<dbReference type="SUPFAM" id="SSF50998">
    <property type="entry name" value="Quinoprotein alcohol dehydrogenase-like"/>
    <property type="match status" value="2"/>
</dbReference>
<comment type="caution">
    <text evidence="9">The sequence shown here is derived from an EMBL/GenBank/DDBJ whole genome shotgun (WGS) entry which is preliminary data.</text>
</comment>
<dbReference type="Gene3D" id="3.40.50.300">
    <property type="entry name" value="P-loop containing nucleotide triphosphate hydrolases"/>
    <property type="match status" value="1"/>
</dbReference>
<keyword evidence="7" id="KW-0472">Membrane</keyword>
<feature type="domain" description="Novel STAND NTPase 1" evidence="8">
    <location>
        <begin position="15"/>
        <end position="253"/>
    </location>
</feature>
<feature type="repeat" description="WD" evidence="4">
    <location>
        <begin position="954"/>
        <end position="995"/>
    </location>
</feature>
<feature type="coiled-coil region" evidence="5">
    <location>
        <begin position="416"/>
        <end position="454"/>
    </location>
</feature>
<sequence>MTRATITTKLDTDNPWPGLESYCEDAQGFFYGRGHECEKLLKKVLDAPVTVLFGRSGLGKTSLLHAGLFPLLRNENFLPIYVRFDLKPGAASLSSQLHDAVRNAIAAEAPDALLPQDDESLWEYLHRADLELWSARNYLLTPVIVLDQFEELFTLGAGVPDQVEAFKYDLADLAENRIPAELAVRIKNDPAEARRFNLRAHNCKLLISLREDFLAHLEDWCRFIPALGRARMRLLPLATDEAFDAVYKPAEHLMTPELAHQVVGIIAGAGLHTGADSLPRDGEVPASRRTAGEVEPTLLSLVCRELNEERKRLGKATFDEQLVDEHGRSTIPNYYISCVSGMRAGVAEFIENQLITKTGFRDFEAVEDAVPSRLTPEELDQLISSRLVRLAEYHGTQRIELIHDVLTGTVREHRDRRKAEDAKAELAARAEAEKHAFEQAAARHRAELDRERRARRRFKKLSIALAAVCAATVVLALVAWTLRGSAIDARDTALAERLSSRGQLMLLTAQPGSELEAFNKLLAAQKILDRDGAGGLLTALITRPALQKVIGLPEEGSLLSADGQRVVTSDEAGVQMLDGSTGQPVGKPFADSASGLLAVSWDGGFVALDDVGGARVWDARDGTPVGPPLVGSGSALWVALNPDGHRVAAVVTTKDNKFDVRLWNARTGEQMFSGGLAAESDFVSALAFDHGGTSLATGSWNGAVTLWDATTGARLRDMDSARSDSAGPRESDGPQTEHTAVNSLAFSPDGQTIAAGTREGGAWRLRTWDAQTGATLANSDVTGPGDVSVAFSSDGTRVVAGSTDGNVGVSDAATGRTIDGTLFFVEPVTQVALQGDHIVTVTDRSLGISDARTNVTLATELRGSKAAGLAGSDAQYGLYVSTAGPRIAVLRGNDLRWLDPDTGALLTAPIASEAIRDVVQLDVSDDRKWLALAGFDADIDIIDASSGQERGHPMRGHTAAVTDIAFSPDGKTLASVSDDKTVRLWNWTTGSSIADPGRGHQWAPENVVFSEDGQRVYTRSPDSIRIWDSELEPIGTPIIGSNITAFALSHDGGRIAAVDSRSNDIQEYDAKTGEKIGNPLEGHSKWVSDLTYSSDGQFLASIGKDAKLRFWDVRSGTQIGMPVPIEAVGDSAYVTLSDDDRRVFVTATRDPSAQGGGIWEIPGPAAWADMLCSKLAATPTEEQWKDLIDPEADFTELCRG</sequence>
<feature type="repeat" description="WD" evidence="4">
    <location>
        <begin position="1080"/>
        <end position="1121"/>
    </location>
</feature>
<dbReference type="GO" id="GO:0019888">
    <property type="term" value="F:protein phosphatase regulator activity"/>
    <property type="evidence" value="ECO:0007669"/>
    <property type="project" value="InterPro"/>
</dbReference>
<proteinExistence type="inferred from homology"/>
<dbReference type="PROSITE" id="PS50082">
    <property type="entry name" value="WD_REPEATS_2"/>
    <property type="match status" value="3"/>
</dbReference>
<dbReference type="SMART" id="SM00320">
    <property type="entry name" value="WD40"/>
    <property type="match status" value="6"/>
</dbReference>
<evidence type="ECO:0000259" key="8">
    <source>
        <dbReference type="Pfam" id="PF20703"/>
    </source>
</evidence>
<keyword evidence="7" id="KW-0812">Transmembrane</keyword>
<dbReference type="InterPro" id="IPR015943">
    <property type="entry name" value="WD40/YVTN_repeat-like_dom_sf"/>
</dbReference>
<protein>
    <recommendedName>
        <fullName evidence="8">Novel STAND NTPase 1 domain-containing protein</fullName>
    </recommendedName>
</protein>
<feature type="compositionally biased region" description="Basic and acidic residues" evidence="6">
    <location>
        <begin position="717"/>
        <end position="732"/>
    </location>
</feature>
<evidence type="ECO:0000256" key="6">
    <source>
        <dbReference type="SAM" id="MobiDB-lite"/>
    </source>
</evidence>
<dbReference type="InterPro" id="IPR000009">
    <property type="entry name" value="PP2A_PR55"/>
</dbReference>
<dbReference type="PROSITE" id="PS50294">
    <property type="entry name" value="WD_REPEATS_REGION"/>
    <property type="match status" value="3"/>
</dbReference>
<accession>A0A1Q9WHL5</accession>
<dbReference type="InterPro" id="IPR011047">
    <property type="entry name" value="Quinoprotein_ADH-like_sf"/>
</dbReference>
<evidence type="ECO:0000256" key="2">
    <source>
        <dbReference type="ARBA" id="ARBA00022574"/>
    </source>
</evidence>
<evidence type="ECO:0000256" key="1">
    <source>
        <dbReference type="ARBA" id="ARBA00008259"/>
    </source>
</evidence>
<keyword evidence="7" id="KW-1133">Transmembrane helix</keyword>
<feature type="repeat" description="WD" evidence="4">
    <location>
        <begin position="676"/>
        <end position="717"/>
    </location>
</feature>